<evidence type="ECO:0000256" key="1">
    <source>
        <dbReference type="ARBA" id="ARBA00002311"/>
    </source>
</evidence>
<comment type="function">
    <text evidence="1">Negative regulator of transcription elongation.</text>
</comment>
<comment type="similarity">
    <text evidence="3">Belongs to the BYE1 family.</text>
</comment>
<evidence type="ECO:0000256" key="2">
    <source>
        <dbReference type="ARBA" id="ARBA00004123"/>
    </source>
</evidence>
<feature type="compositionally biased region" description="Low complexity" evidence="10">
    <location>
        <begin position="780"/>
        <end position="790"/>
    </location>
</feature>
<dbReference type="STRING" id="1331196.A0A1B9IQA7"/>
<dbReference type="InterPro" id="IPR036575">
    <property type="entry name" value="TFIIS_cen_dom_sf"/>
</dbReference>
<evidence type="ECO:0000256" key="5">
    <source>
        <dbReference type="ARBA" id="ARBA00022723"/>
    </source>
</evidence>
<keyword evidence="14" id="KW-1185">Reference proteome</keyword>
<feature type="compositionally biased region" description="Basic and acidic residues" evidence="10">
    <location>
        <begin position="840"/>
        <end position="877"/>
    </location>
</feature>
<keyword evidence="6 9" id="KW-0863">Zinc-finger</keyword>
<reference evidence="13 14" key="1">
    <citation type="submission" date="2013-07" db="EMBL/GenBank/DDBJ databases">
        <title>The Genome Sequence of Kwoniella mangroviensis CBS10435.</title>
        <authorList>
            <consortium name="The Broad Institute Genome Sequencing Platform"/>
            <person name="Cuomo C."/>
            <person name="Litvintseva A."/>
            <person name="Chen Y."/>
            <person name="Heitman J."/>
            <person name="Sun S."/>
            <person name="Springer D."/>
            <person name="Dromer F."/>
            <person name="Young S.K."/>
            <person name="Zeng Q."/>
            <person name="Gargeya S."/>
            <person name="Fitzgerald M."/>
            <person name="Abouelleil A."/>
            <person name="Alvarado L."/>
            <person name="Berlin A.M."/>
            <person name="Chapman S.B."/>
            <person name="Dewar J."/>
            <person name="Goldberg J."/>
            <person name="Griggs A."/>
            <person name="Gujja S."/>
            <person name="Hansen M."/>
            <person name="Howarth C."/>
            <person name="Imamovic A."/>
            <person name="Larimer J."/>
            <person name="McCowan C."/>
            <person name="Murphy C."/>
            <person name="Pearson M."/>
            <person name="Priest M."/>
            <person name="Roberts A."/>
            <person name="Saif S."/>
            <person name="Shea T."/>
            <person name="Sykes S."/>
            <person name="Wortman J."/>
            <person name="Nusbaum C."/>
            <person name="Birren B."/>
        </authorList>
    </citation>
    <scope>NUCLEOTIDE SEQUENCE [LARGE SCALE GENOMIC DNA]</scope>
    <source>
        <strain evidence="13 14">CBS 10435</strain>
    </source>
</reference>
<feature type="compositionally biased region" description="Low complexity" evidence="10">
    <location>
        <begin position="188"/>
        <end position="215"/>
    </location>
</feature>
<feature type="compositionally biased region" description="Basic and acidic residues" evidence="10">
    <location>
        <begin position="452"/>
        <end position="469"/>
    </location>
</feature>
<dbReference type="GO" id="GO:0006351">
    <property type="term" value="P:DNA-templated transcription"/>
    <property type="evidence" value="ECO:0007669"/>
    <property type="project" value="InterPro"/>
</dbReference>
<feature type="compositionally biased region" description="Polar residues" evidence="10">
    <location>
        <begin position="1"/>
        <end position="18"/>
    </location>
</feature>
<feature type="compositionally biased region" description="Low complexity" evidence="10">
    <location>
        <begin position="799"/>
        <end position="831"/>
    </location>
</feature>
<dbReference type="GO" id="GO:0045893">
    <property type="term" value="P:positive regulation of DNA-templated transcription"/>
    <property type="evidence" value="ECO:0007669"/>
    <property type="project" value="TreeGrafter"/>
</dbReference>
<dbReference type="Pfam" id="PF07744">
    <property type="entry name" value="SPOC"/>
    <property type="match status" value="1"/>
</dbReference>
<keyword evidence="8" id="KW-0539">Nucleus</keyword>
<keyword evidence="5" id="KW-0479">Metal-binding</keyword>
<dbReference type="PANTHER" id="PTHR46174:SF1">
    <property type="entry name" value="CXXC-TYPE ZINC FINGER PROTEIN 1"/>
    <property type="match status" value="1"/>
</dbReference>
<dbReference type="PROSITE" id="PS50016">
    <property type="entry name" value="ZF_PHD_2"/>
    <property type="match status" value="1"/>
</dbReference>
<feature type="region of interest" description="Disordered" evidence="10">
    <location>
        <begin position="150"/>
        <end position="262"/>
    </location>
</feature>
<feature type="region of interest" description="Disordered" evidence="10">
    <location>
        <begin position="1"/>
        <end position="85"/>
    </location>
</feature>
<evidence type="ECO:0000256" key="7">
    <source>
        <dbReference type="ARBA" id="ARBA00022833"/>
    </source>
</evidence>
<feature type="region of interest" description="Disordered" evidence="10">
    <location>
        <begin position="426"/>
        <end position="469"/>
    </location>
</feature>
<dbReference type="PANTHER" id="PTHR46174">
    <property type="entry name" value="CXXC-TYPE ZINC FINGER PROTEIN 1"/>
    <property type="match status" value="1"/>
</dbReference>
<reference evidence="14" key="2">
    <citation type="submission" date="2013-12" db="EMBL/GenBank/DDBJ databases">
        <title>Evolution of pathogenesis and genome organization in the Tremellales.</title>
        <authorList>
            <person name="Cuomo C."/>
            <person name="Litvintseva A."/>
            <person name="Heitman J."/>
            <person name="Chen Y."/>
            <person name="Sun S."/>
            <person name="Springer D."/>
            <person name="Dromer F."/>
            <person name="Young S."/>
            <person name="Zeng Q."/>
            <person name="Chapman S."/>
            <person name="Gujja S."/>
            <person name="Saif S."/>
            <person name="Birren B."/>
        </authorList>
    </citation>
    <scope>NUCLEOTIDE SEQUENCE [LARGE SCALE GENOMIC DNA]</scope>
    <source>
        <strain evidence="14">CBS 10435</strain>
    </source>
</reference>
<dbReference type="SMART" id="SM00249">
    <property type="entry name" value="PHD"/>
    <property type="match status" value="1"/>
</dbReference>
<feature type="compositionally biased region" description="Basic residues" evidence="10">
    <location>
        <begin position="74"/>
        <end position="84"/>
    </location>
</feature>
<dbReference type="EMBL" id="KI669463">
    <property type="protein sequence ID" value="OCF57733.1"/>
    <property type="molecule type" value="Genomic_DNA"/>
</dbReference>
<feature type="domain" description="TFIIS central" evidence="12">
    <location>
        <begin position="269"/>
        <end position="388"/>
    </location>
</feature>
<name>A0A1B9IQA7_9TREE</name>
<dbReference type="AlphaFoldDB" id="A0A1B9IQA7"/>
<dbReference type="GO" id="GO:0048188">
    <property type="term" value="C:Set1C/COMPASS complex"/>
    <property type="evidence" value="ECO:0007669"/>
    <property type="project" value="InterPro"/>
</dbReference>
<feature type="compositionally biased region" description="Pro residues" evidence="10">
    <location>
        <begin position="723"/>
        <end position="738"/>
    </location>
</feature>
<feature type="compositionally biased region" description="Low complexity" evidence="10">
    <location>
        <begin position="51"/>
        <end position="64"/>
    </location>
</feature>
<evidence type="ECO:0000256" key="4">
    <source>
        <dbReference type="ARBA" id="ARBA00021616"/>
    </source>
</evidence>
<dbReference type="CDD" id="cd21538">
    <property type="entry name" value="SPOC_TFIIS"/>
    <property type="match status" value="1"/>
</dbReference>
<evidence type="ECO:0000313" key="14">
    <source>
        <dbReference type="Proteomes" id="UP000092583"/>
    </source>
</evidence>
<protein>
    <recommendedName>
        <fullName evidence="4">Transcription factor BYE1</fullName>
    </recommendedName>
</protein>
<dbReference type="Gene3D" id="2.60.120.650">
    <property type="entry name" value="Cupin"/>
    <property type="match status" value="1"/>
</dbReference>
<keyword evidence="7" id="KW-0862">Zinc</keyword>
<comment type="subcellular location">
    <subcellularLocation>
        <location evidence="2">Nucleus</location>
    </subcellularLocation>
</comment>
<dbReference type="InterPro" id="IPR011011">
    <property type="entry name" value="Znf_FYVE_PHD"/>
</dbReference>
<dbReference type="Gene3D" id="1.10.472.30">
    <property type="entry name" value="Transcription elongation factor S-II, central domain"/>
    <property type="match status" value="1"/>
</dbReference>
<dbReference type="InterPro" id="IPR001965">
    <property type="entry name" value="Znf_PHD"/>
</dbReference>
<evidence type="ECO:0000259" key="11">
    <source>
        <dbReference type="PROSITE" id="PS50016"/>
    </source>
</evidence>
<dbReference type="Pfam" id="PF00628">
    <property type="entry name" value="PHD"/>
    <property type="match status" value="1"/>
</dbReference>
<dbReference type="InterPro" id="IPR019786">
    <property type="entry name" value="Zinc_finger_PHD-type_CS"/>
</dbReference>
<feature type="compositionally biased region" description="Basic and acidic residues" evidence="10">
    <location>
        <begin position="37"/>
        <end position="46"/>
    </location>
</feature>
<dbReference type="PROSITE" id="PS51321">
    <property type="entry name" value="TFIIS_CENTRAL"/>
    <property type="match status" value="1"/>
</dbReference>
<dbReference type="InterPro" id="IPR012921">
    <property type="entry name" value="SPOC_C"/>
</dbReference>
<feature type="region of interest" description="Disordered" evidence="10">
    <location>
        <begin position="721"/>
        <end position="748"/>
    </location>
</feature>
<evidence type="ECO:0000256" key="10">
    <source>
        <dbReference type="SAM" id="MobiDB-lite"/>
    </source>
</evidence>
<gene>
    <name evidence="13" type="ORF">L486_05198</name>
</gene>
<evidence type="ECO:0000256" key="6">
    <source>
        <dbReference type="ARBA" id="ARBA00022771"/>
    </source>
</evidence>
<dbReference type="InterPro" id="IPR019787">
    <property type="entry name" value="Znf_PHD-finger"/>
</dbReference>
<evidence type="ECO:0000256" key="8">
    <source>
        <dbReference type="ARBA" id="ARBA00023242"/>
    </source>
</evidence>
<evidence type="ECO:0000313" key="13">
    <source>
        <dbReference type="EMBL" id="OCF57733.1"/>
    </source>
</evidence>
<feature type="domain" description="PHD-type" evidence="11">
    <location>
        <begin position="90"/>
        <end position="139"/>
    </location>
</feature>
<evidence type="ECO:0000256" key="9">
    <source>
        <dbReference type="PROSITE-ProRule" id="PRU00146"/>
    </source>
</evidence>
<proteinExistence type="inferred from homology"/>
<feature type="compositionally biased region" description="Basic and acidic residues" evidence="10">
    <location>
        <begin position="426"/>
        <end position="435"/>
    </location>
</feature>
<dbReference type="Pfam" id="PF07500">
    <property type="entry name" value="TFIIS_M"/>
    <property type="match status" value="1"/>
</dbReference>
<accession>A0A1B9IQA7</accession>
<dbReference type="Proteomes" id="UP000092583">
    <property type="component" value="Unassembled WGS sequence"/>
</dbReference>
<evidence type="ECO:0000256" key="3">
    <source>
        <dbReference type="ARBA" id="ARBA00011050"/>
    </source>
</evidence>
<dbReference type="PROSITE" id="PS01359">
    <property type="entry name" value="ZF_PHD_1"/>
    <property type="match status" value="1"/>
</dbReference>
<sequence length="877" mass="97195">MSETITSPQPEASTSAGTSHDAVPARTTGRTRVKSQRVLEAEETKRYLHKQAQAQSQAEEVVSALEKPASKSKSQAKGKKSKGKKVAEGQVYCICKTDNDGPMIECGECNDWYHFNCMGLTDDEAEKIHVYVCPECTETTNKKTTYKYDISTFPSPSPPPSVIPTKRKSSKQKQEQKQKQPKATRTPSQTSDVVSSSGSESEAEIVHSSSSRHSSVQPTPPPQSKKPRTSISADIKRKPSVAIDRKPSIDSKPSSGSGISGLPPVRKYVREKFIPLFTKVFGNTTPHEKIERFSAEVEDGIYSNFKDVVNGKEIAGTRYKTQFNLLSSSIARGLRPDLIASITSHTLIPLQIATLTSADLASEEQRAAIQRAKQSVLEQTVKSKSDLEPSSSIRLGRDGFEKVENAHEKEMILLAQQEELARLKAEEDKKRELEKINNPSSDVSVSVSEKSPMTKDQPKFKVEHKRSESIDTNTILPSPLRQTSLIVNSAWNKDRDREENDDDNANREETFNVDQSNLDLSDIIGDIDMEIDDELNDKPEEVKKSEIEVFESKEILWSGGIVNPANLSKIIPPMCLRLTCRPSSSSSTSIDWNVLLPHKTIEITGRVPTANSLQYLSDMRLNPTKELITIAFSLDGSAKDEEILTWEEMVDYHISRDRHAIYLPYGSHPPQGAAKELYLIPLRPQDDSPEFTELIDGYSLPKKGRSTSVFLGIFIFNKSSTPTPAPAARPPQPQPQPQSTPSSASGLGVPVIQNDQLQALMASLNPTALQSLVGGITPTPIPTGGSTPPIVAGGTMPTQYPVSQYPYQNQYPQQQQQQGYSPYPPSSGGYTPQPPSGPTRDWRDREREREREGGSGRDPRKRDNGWGNRDRDRDRRY</sequence>
<organism evidence="13 14">
    <name type="scientific">Kwoniella mangroviensis CBS 10435</name>
    <dbReference type="NCBI Taxonomy" id="1331196"/>
    <lineage>
        <taxon>Eukaryota</taxon>
        <taxon>Fungi</taxon>
        <taxon>Dikarya</taxon>
        <taxon>Basidiomycota</taxon>
        <taxon>Agaricomycotina</taxon>
        <taxon>Tremellomycetes</taxon>
        <taxon>Tremellales</taxon>
        <taxon>Cryptococcaceae</taxon>
        <taxon>Kwoniella</taxon>
    </lineage>
</organism>
<evidence type="ECO:0000259" key="12">
    <source>
        <dbReference type="PROSITE" id="PS51321"/>
    </source>
</evidence>
<dbReference type="OrthoDB" id="436852at2759"/>
<feature type="region of interest" description="Disordered" evidence="10">
    <location>
        <begin position="780"/>
        <end position="877"/>
    </location>
</feature>
<dbReference type="SUPFAM" id="SSF57903">
    <property type="entry name" value="FYVE/PHD zinc finger"/>
    <property type="match status" value="1"/>
</dbReference>
<dbReference type="InterPro" id="IPR003618">
    <property type="entry name" value="TFIIS_cen_dom"/>
</dbReference>
<dbReference type="GO" id="GO:0008270">
    <property type="term" value="F:zinc ion binding"/>
    <property type="evidence" value="ECO:0007669"/>
    <property type="project" value="UniProtKB-KW"/>
</dbReference>
<dbReference type="InterPro" id="IPR037869">
    <property type="entry name" value="Spp1/CFP1"/>
</dbReference>
<dbReference type="SUPFAM" id="SSF46942">
    <property type="entry name" value="Elongation factor TFIIS domain 2"/>
    <property type="match status" value="1"/>
</dbReference>